<sequence length="228" mass="25714">MARSYDLTDEKQTKEYLRDVEIEYQFQCLDQKEADGCHRLAEFRENVKKNITAAAPLYKENCDSNKYPKSCYKYGQCLITGKGIPDNKPDLISALQYYEKACDYGLGSGCFNAAQLRLSGTGDNQSNSEKAMSLLDKACELNDGEACFKLSTFYLMGQRVEKDLSKAFQLAKKGCELGSVYSCSNLGLMYRHGNGTEKNAKLANEAKQRAMKLYEETRKKQPTVKVNE</sequence>
<keyword evidence="3" id="KW-1185">Reference proteome</keyword>
<name>A0ABM0JZ36_APLCA</name>
<organism evidence="3 4">
    <name type="scientific">Aplysia californica</name>
    <name type="common">California sea hare</name>
    <dbReference type="NCBI Taxonomy" id="6500"/>
    <lineage>
        <taxon>Eukaryota</taxon>
        <taxon>Metazoa</taxon>
        <taxon>Spiralia</taxon>
        <taxon>Lophotrochozoa</taxon>
        <taxon>Mollusca</taxon>
        <taxon>Gastropoda</taxon>
        <taxon>Heterobranchia</taxon>
        <taxon>Euthyneura</taxon>
        <taxon>Tectipleura</taxon>
        <taxon>Aplysiida</taxon>
        <taxon>Aplysioidea</taxon>
        <taxon>Aplysiidae</taxon>
        <taxon>Aplysia</taxon>
    </lineage>
</organism>
<evidence type="ECO:0000256" key="1">
    <source>
        <dbReference type="ARBA" id="ARBA00008486"/>
    </source>
</evidence>
<dbReference type="PANTHER" id="PTHR13891">
    <property type="entry name" value="CYTOCHROME C OXIDASE ASSEMBLY FACTOR 7"/>
    <property type="match status" value="1"/>
</dbReference>
<proteinExistence type="inferred from homology"/>
<accession>A0ABM0JZ36</accession>
<dbReference type="InterPro" id="IPR011990">
    <property type="entry name" value="TPR-like_helical_dom_sf"/>
</dbReference>
<gene>
    <name evidence="4" type="primary">LOC101862522</name>
</gene>
<dbReference type="Pfam" id="PF08238">
    <property type="entry name" value="Sel1"/>
    <property type="match status" value="4"/>
</dbReference>
<dbReference type="RefSeq" id="XP_005104925.1">
    <property type="nucleotide sequence ID" value="XM_005104868.3"/>
</dbReference>
<reference evidence="4" key="1">
    <citation type="submission" date="2025-08" db="UniProtKB">
        <authorList>
            <consortium name="RefSeq"/>
        </authorList>
    </citation>
    <scope>IDENTIFICATION</scope>
</reference>
<dbReference type="InterPro" id="IPR040239">
    <property type="entry name" value="HcpB-like"/>
</dbReference>
<dbReference type="Gene3D" id="1.25.40.10">
    <property type="entry name" value="Tetratricopeptide repeat domain"/>
    <property type="match status" value="1"/>
</dbReference>
<dbReference type="PANTHER" id="PTHR13891:SF1">
    <property type="entry name" value="CYTOCHROME C OXIDASE ASSEMBLY FACTOR 7"/>
    <property type="match status" value="1"/>
</dbReference>
<protein>
    <submittedName>
        <fullName evidence="4">Cytochrome c oxidase assembly factor 7 homolog</fullName>
    </submittedName>
</protein>
<comment type="similarity">
    <text evidence="1">Belongs to the hcp beta-lactamase family.</text>
</comment>
<dbReference type="InterPro" id="IPR006597">
    <property type="entry name" value="Sel1-like"/>
</dbReference>
<evidence type="ECO:0000313" key="3">
    <source>
        <dbReference type="Proteomes" id="UP000694888"/>
    </source>
</evidence>
<keyword evidence="2" id="KW-0677">Repeat</keyword>
<dbReference type="SMART" id="SM00671">
    <property type="entry name" value="SEL1"/>
    <property type="match status" value="4"/>
</dbReference>
<evidence type="ECO:0000256" key="2">
    <source>
        <dbReference type="ARBA" id="ARBA00022737"/>
    </source>
</evidence>
<dbReference type="SUPFAM" id="SSF81901">
    <property type="entry name" value="HCP-like"/>
    <property type="match status" value="1"/>
</dbReference>
<evidence type="ECO:0000313" key="4">
    <source>
        <dbReference type="RefSeq" id="XP_005104925.1"/>
    </source>
</evidence>
<dbReference type="GeneID" id="101862522"/>
<dbReference type="Proteomes" id="UP000694888">
    <property type="component" value="Unplaced"/>
</dbReference>